<reference evidence="2 3" key="1">
    <citation type="submission" date="2019-02" db="EMBL/GenBank/DDBJ databases">
        <title>Draft genome sequences of novel Actinobacteria.</title>
        <authorList>
            <person name="Sahin N."/>
            <person name="Ay H."/>
            <person name="Saygin H."/>
        </authorList>
    </citation>
    <scope>NUCLEOTIDE SEQUENCE [LARGE SCALE GENOMIC DNA]</scope>
    <source>
        <strain evidence="2 3">KC603</strain>
    </source>
</reference>
<dbReference type="OrthoDB" id="5188166at2"/>
<dbReference type="GO" id="GO:0004176">
    <property type="term" value="F:ATP-dependent peptidase activity"/>
    <property type="evidence" value="ECO:0007669"/>
    <property type="project" value="TreeGrafter"/>
</dbReference>
<dbReference type="GO" id="GO:0009368">
    <property type="term" value="C:endopeptidase Clp complex"/>
    <property type="evidence" value="ECO:0007669"/>
    <property type="project" value="TreeGrafter"/>
</dbReference>
<evidence type="ECO:0000313" key="2">
    <source>
        <dbReference type="EMBL" id="TDC46685.1"/>
    </source>
</evidence>
<accession>A0A4V2XVU4</accession>
<dbReference type="GO" id="GO:0006515">
    <property type="term" value="P:protein quality control for misfolded or incompletely synthesized proteins"/>
    <property type="evidence" value="ECO:0007669"/>
    <property type="project" value="TreeGrafter"/>
</dbReference>
<keyword evidence="3" id="KW-1185">Reference proteome</keyword>
<dbReference type="InterPro" id="IPR029045">
    <property type="entry name" value="ClpP/crotonase-like_dom_sf"/>
</dbReference>
<evidence type="ECO:0008006" key="4">
    <source>
        <dbReference type="Google" id="ProtNLM"/>
    </source>
</evidence>
<comment type="caution">
    <text evidence="2">The sequence shown here is derived from an EMBL/GenBank/DDBJ whole genome shotgun (WGS) entry which is preliminary data.</text>
</comment>
<gene>
    <name evidence="2" type="ORF">E1212_26240</name>
</gene>
<feature type="region of interest" description="Disordered" evidence="1">
    <location>
        <begin position="29"/>
        <end position="58"/>
    </location>
</feature>
<dbReference type="GO" id="GO:0051117">
    <property type="term" value="F:ATPase binding"/>
    <property type="evidence" value="ECO:0007669"/>
    <property type="project" value="TreeGrafter"/>
</dbReference>
<protein>
    <recommendedName>
        <fullName evidence="4">ATP-dependent Clp protease proteolytic subunit</fullName>
    </recommendedName>
</protein>
<dbReference type="PANTHER" id="PTHR10381">
    <property type="entry name" value="ATP-DEPENDENT CLP PROTEASE PROTEOLYTIC SUBUNIT"/>
    <property type="match status" value="1"/>
</dbReference>
<sequence>MHVQEGPCWKEHISWEELPVSRTRLSAAWPPVPPEVPPPFRPGTPWQPPQPAPSQPILPGWEERRLAPSDRDIVDRLLDERIVHAGGRVDTTLANRTTAQLLLLGRHDPRPVELHLSCRDSELDASLALAGTLSVLAAPVHVVVHGTLRGPAIAVLCAAQDRAAHRGATLVLSLPRAEAAGTAAQLAVEADQHERQVDRVCELVAGTTGRDADAVRADLRAGRVLSAEDAFAHGLLTRLL</sequence>
<evidence type="ECO:0000256" key="1">
    <source>
        <dbReference type="SAM" id="MobiDB-lite"/>
    </source>
</evidence>
<dbReference type="GO" id="GO:0004252">
    <property type="term" value="F:serine-type endopeptidase activity"/>
    <property type="evidence" value="ECO:0007669"/>
    <property type="project" value="TreeGrafter"/>
</dbReference>
<name>A0A4V2XVU4_9ACTN</name>
<dbReference type="SUPFAM" id="SSF52096">
    <property type="entry name" value="ClpP/crotonase"/>
    <property type="match status" value="1"/>
</dbReference>
<feature type="compositionally biased region" description="Pro residues" evidence="1">
    <location>
        <begin position="30"/>
        <end position="56"/>
    </location>
</feature>
<dbReference type="InterPro" id="IPR023562">
    <property type="entry name" value="ClpP/TepA"/>
</dbReference>
<dbReference type="EMBL" id="SMKL01000091">
    <property type="protein sequence ID" value="TDC46685.1"/>
    <property type="molecule type" value="Genomic_DNA"/>
</dbReference>
<dbReference type="Proteomes" id="UP000295621">
    <property type="component" value="Unassembled WGS sequence"/>
</dbReference>
<dbReference type="Gene3D" id="3.90.226.10">
    <property type="entry name" value="2-enoyl-CoA Hydratase, Chain A, domain 1"/>
    <property type="match status" value="1"/>
</dbReference>
<dbReference type="AlphaFoldDB" id="A0A4V2XVU4"/>
<dbReference type="PANTHER" id="PTHR10381:SF11">
    <property type="entry name" value="ATP-DEPENDENT CLP PROTEASE PROTEOLYTIC SUBUNIT, MITOCHONDRIAL"/>
    <property type="match status" value="1"/>
</dbReference>
<proteinExistence type="predicted"/>
<dbReference type="Pfam" id="PF00574">
    <property type="entry name" value="CLP_protease"/>
    <property type="match status" value="1"/>
</dbReference>
<evidence type="ECO:0000313" key="3">
    <source>
        <dbReference type="Proteomes" id="UP000295621"/>
    </source>
</evidence>
<organism evidence="2 3">
    <name type="scientific">Jiangella ureilytica</name>
    <dbReference type="NCBI Taxonomy" id="2530374"/>
    <lineage>
        <taxon>Bacteria</taxon>
        <taxon>Bacillati</taxon>
        <taxon>Actinomycetota</taxon>
        <taxon>Actinomycetes</taxon>
        <taxon>Jiangellales</taxon>
        <taxon>Jiangellaceae</taxon>
        <taxon>Jiangella</taxon>
    </lineage>
</organism>